<dbReference type="AlphaFoldDB" id="A0AAU9FI72"/>
<dbReference type="EMBL" id="AP029264">
    <property type="protein sequence ID" value="BFF95347.1"/>
    <property type="molecule type" value="Genomic_DNA"/>
</dbReference>
<evidence type="ECO:0000313" key="1">
    <source>
        <dbReference type="EMBL" id="BFF95347.1"/>
    </source>
</evidence>
<evidence type="ECO:0000313" key="2">
    <source>
        <dbReference type="Proteomes" id="UP001500889"/>
    </source>
</evidence>
<dbReference type="Proteomes" id="UP001500889">
    <property type="component" value="Chromosome U"/>
</dbReference>
<sequence length="102" mass="11508">MGFFYYEEVDSDDDDEEGVNIVHLSYVQPDEEVLRLQDSRQAAASGRRPQRAVSSNLHEQLCRLPHRMAVALGRMSANLNCYQPMTTSSSSSSTLQRSKRNA</sequence>
<name>A0AAU9FI72_DROMD</name>
<proteinExistence type="predicted"/>
<keyword evidence="2" id="KW-1185">Reference proteome</keyword>
<gene>
    <name evidence="1" type="ORF">DMAD_12768</name>
</gene>
<protein>
    <submittedName>
        <fullName evidence="1">Uncharacterized protein</fullName>
    </submittedName>
</protein>
<reference evidence="1 2" key="1">
    <citation type="submission" date="2024-02" db="EMBL/GenBank/DDBJ databases">
        <title>A chromosome-level genome assembly of Drosophila madeirensis, a fruit fly species endemic to Madeira island.</title>
        <authorList>
            <person name="Tomihara K."/>
            <person name="Llopart A."/>
            <person name="Yamamoto D."/>
        </authorList>
    </citation>
    <scope>NUCLEOTIDE SEQUENCE [LARGE SCALE GENOMIC DNA]</scope>
    <source>
        <strain evidence="1 2">RF1</strain>
    </source>
</reference>
<accession>A0AAU9FI72</accession>
<organism evidence="1 2">
    <name type="scientific">Drosophila madeirensis</name>
    <name type="common">Fruit fly</name>
    <dbReference type="NCBI Taxonomy" id="30013"/>
    <lineage>
        <taxon>Eukaryota</taxon>
        <taxon>Metazoa</taxon>
        <taxon>Ecdysozoa</taxon>
        <taxon>Arthropoda</taxon>
        <taxon>Hexapoda</taxon>
        <taxon>Insecta</taxon>
        <taxon>Pterygota</taxon>
        <taxon>Neoptera</taxon>
        <taxon>Endopterygota</taxon>
        <taxon>Diptera</taxon>
        <taxon>Brachycera</taxon>
        <taxon>Muscomorpha</taxon>
        <taxon>Ephydroidea</taxon>
        <taxon>Drosophilidae</taxon>
        <taxon>Drosophila</taxon>
        <taxon>Sophophora</taxon>
    </lineage>
</organism>